<feature type="compositionally biased region" description="Polar residues" evidence="3">
    <location>
        <begin position="461"/>
        <end position="513"/>
    </location>
</feature>
<accession>A0A1J4KMZ0</accession>
<keyword evidence="1" id="KW-0547">Nucleotide-binding</keyword>
<reference evidence="6" key="1">
    <citation type="submission" date="2016-10" db="EMBL/GenBank/DDBJ databases">
        <authorList>
            <person name="Benchimol M."/>
            <person name="Almeida L.G."/>
            <person name="Vasconcelos A.T."/>
            <person name="Perreira-Neves A."/>
            <person name="Rosa I.A."/>
            <person name="Tasca T."/>
            <person name="Bogo M.R."/>
            <person name="de Souza W."/>
        </authorList>
    </citation>
    <scope>NUCLEOTIDE SEQUENCE [LARGE SCALE GENOMIC DNA]</scope>
    <source>
        <strain evidence="6">K</strain>
    </source>
</reference>
<dbReference type="SMART" id="SM00382">
    <property type="entry name" value="AAA"/>
    <property type="match status" value="1"/>
</dbReference>
<feature type="region of interest" description="Disordered" evidence="3">
    <location>
        <begin position="426"/>
        <end position="565"/>
    </location>
</feature>
<dbReference type="SUPFAM" id="SSF50692">
    <property type="entry name" value="ADC-like"/>
    <property type="match status" value="1"/>
</dbReference>
<dbReference type="GO" id="GO:0016887">
    <property type="term" value="F:ATP hydrolysis activity"/>
    <property type="evidence" value="ECO:0007669"/>
    <property type="project" value="InterPro"/>
</dbReference>
<dbReference type="AlphaFoldDB" id="A0A1J4KMZ0"/>
<dbReference type="Gene3D" id="3.10.330.10">
    <property type="match status" value="1"/>
</dbReference>
<dbReference type="Gene3D" id="2.40.40.20">
    <property type="match status" value="1"/>
</dbReference>
<evidence type="ECO:0000313" key="6">
    <source>
        <dbReference type="EMBL" id="OHT12264.1"/>
    </source>
</evidence>
<dbReference type="Pfam" id="PF00004">
    <property type="entry name" value="AAA"/>
    <property type="match status" value="1"/>
</dbReference>
<dbReference type="GO" id="GO:0034098">
    <property type="term" value="C:VCP-NPL4-UFD1 AAA ATPase complex"/>
    <property type="evidence" value="ECO:0007669"/>
    <property type="project" value="TreeGrafter"/>
</dbReference>
<dbReference type="InterPro" id="IPR003593">
    <property type="entry name" value="AAA+_ATPase"/>
</dbReference>
<dbReference type="PANTHER" id="PTHR23077">
    <property type="entry name" value="AAA-FAMILY ATPASE"/>
    <property type="match status" value="1"/>
</dbReference>
<evidence type="ECO:0000259" key="4">
    <source>
        <dbReference type="SMART" id="SM00382"/>
    </source>
</evidence>
<dbReference type="InterPro" id="IPR029067">
    <property type="entry name" value="CDC48_domain_2-like_sf"/>
</dbReference>
<feature type="domain" description="CDC48 N-terminal subdomain" evidence="5">
    <location>
        <begin position="7"/>
        <end position="90"/>
    </location>
</feature>
<dbReference type="PANTHER" id="PTHR23077:SF171">
    <property type="entry name" value="NUCLEAR VALOSIN-CONTAINING PROTEIN-LIKE"/>
    <property type="match status" value="1"/>
</dbReference>
<keyword evidence="7" id="KW-1185">Reference proteome</keyword>
<dbReference type="RefSeq" id="XP_068365400.1">
    <property type="nucleotide sequence ID" value="XM_068499962.1"/>
</dbReference>
<dbReference type="VEuPathDB" id="TrichDB:TRFO_18081"/>
<evidence type="ECO:0000313" key="7">
    <source>
        <dbReference type="Proteomes" id="UP000179807"/>
    </source>
</evidence>
<dbReference type="SMART" id="SM01073">
    <property type="entry name" value="CDC48_N"/>
    <property type="match status" value="1"/>
</dbReference>
<evidence type="ECO:0000256" key="3">
    <source>
        <dbReference type="SAM" id="MobiDB-lite"/>
    </source>
</evidence>
<dbReference type="Proteomes" id="UP000179807">
    <property type="component" value="Unassembled WGS sequence"/>
</dbReference>
<dbReference type="GO" id="GO:0030970">
    <property type="term" value="P:retrograde protein transport, ER to cytosol"/>
    <property type="evidence" value="ECO:0007669"/>
    <property type="project" value="TreeGrafter"/>
</dbReference>
<evidence type="ECO:0000259" key="5">
    <source>
        <dbReference type="SMART" id="SM01073"/>
    </source>
</evidence>
<dbReference type="Pfam" id="PF02359">
    <property type="entry name" value="CDC48_N"/>
    <property type="match status" value="1"/>
</dbReference>
<dbReference type="GO" id="GO:0005524">
    <property type="term" value="F:ATP binding"/>
    <property type="evidence" value="ECO:0007669"/>
    <property type="project" value="UniProtKB-KW"/>
</dbReference>
<feature type="compositionally biased region" description="Low complexity" evidence="3">
    <location>
        <begin position="430"/>
        <end position="443"/>
    </location>
</feature>
<evidence type="ECO:0008006" key="8">
    <source>
        <dbReference type="Google" id="ProtNLM"/>
    </source>
</evidence>
<keyword evidence="2" id="KW-0067">ATP-binding</keyword>
<dbReference type="SUPFAM" id="SSF52540">
    <property type="entry name" value="P-loop containing nucleoside triphosphate hydrolases"/>
    <property type="match status" value="1"/>
</dbReference>
<evidence type="ECO:0000256" key="1">
    <source>
        <dbReference type="ARBA" id="ARBA00022741"/>
    </source>
</evidence>
<organism evidence="6 7">
    <name type="scientific">Tritrichomonas foetus</name>
    <dbReference type="NCBI Taxonomy" id="1144522"/>
    <lineage>
        <taxon>Eukaryota</taxon>
        <taxon>Metamonada</taxon>
        <taxon>Parabasalia</taxon>
        <taxon>Tritrichomonadida</taxon>
        <taxon>Tritrichomonadidae</taxon>
        <taxon>Tritrichomonas</taxon>
    </lineage>
</organism>
<comment type="caution">
    <text evidence="6">The sequence shown here is derived from an EMBL/GenBank/DDBJ whole genome shotgun (WGS) entry which is preliminary data.</text>
</comment>
<dbReference type="InterPro" id="IPR003959">
    <property type="entry name" value="ATPase_AAA_core"/>
</dbReference>
<dbReference type="GeneID" id="94834666"/>
<dbReference type="GO" id="GO:0097352">
    <property type="term" value="P:autophagosome maturation"/>
    <property type="evidence" value="ECO:0007669"/>
    <property type="project" value="TreeGrafter"/>
</dbReference>
<dbReference type="OrthoDB" id="10544418at2759"/>
<dbReference type="GO" id="GO:0031593">
    <property type="term" value="F:polyubiquitin modification-dependent protein binding"/>
    <property type="evidence" value="ECO:0007669"/>
    <property type="project" value="TreeGrafter"/>
</dbReference>
<feature type="domain" description="AAA+ ATPase" evidence="4">
    <location>
        <begin position="217"/>
        <end position="352"/>
    </location>
</feature>
<dbReference type="InterPro" id="IPR009010">
    <property type="entry name" value="Asp_de-COase-like_dom_sf"/>
</dbReference>
<feature type="compositionally biased region" description="Polar residues" evidence="3">
    <location>
        <begin position="526"/>
        <end position="538"/>
    </location>
</feature>
<dbReference type="InterPro" id="IPR027417">
    <property type="entry name" value="P-loop_NTPase"/>
</dbReference>
<dbReference type="SUPFAM" id="SSF54585">
    <property type="entry name" value="Cdc48 domain 2-like"/>
    <property type="match status" value="1"/>
</dbReference>
<evidence type="ECO:0000256" key="2">
    <source>
        <dbReference type="ARBA" id="ARBA00022840"/>
    </source>
</evidence>
<name>A0A1J4KMZ0_9EUKA</name>
<gene>
    <name evidence="6" type="ORF">TRFO_18081</name>
</gene>
<dbReference type="GO" id="GO:0005634">
    <property type="term" value="C:nucleus"/>
    <property type="evidence" value="ECO:0007669"/>
    <property type="project" value="TreeGrafter"/>
</dbReference>
<dbReference type="GO" id="GO:0051228">
    <property type="term" value="P:mitotic spindle disassembly"/>
    <property type="evidence" value="ECO:0007669"/>
    <property type="project" value="TreeGrafter"/>
</dbReference>
<dbReference type="GO" id="GO:0005829">
    <property type="term" value="C:cytosol"/>
    <property type="evidence" value="ECO:0007669"/>
    <property type="project" value="TreeGrafter"/>
</dbReference>
<dbReference type="Gene3D" id="3.40.50.300">
    <property type="entry name" value="P-loop containing nucleotide triphosphate hydrolases"/>
    <property type="match status" value="1"/>
</dbReference>
<dbReference type="InterPro" id="IPR003338">
    <property type="entry name" value="CDC4_N-term_subdom"/>
</dbReference>
<protein>
    <recommendedName>
        <fullName evidence="8">AAA+ ATPase domain-containing protein</fullName>
    </recommendedName>
</protein>
<sequence length="565" mass="62375">MSTNTIQLIVDRLLEPTNFHVYLHPTKMSALNITNGMIVRIRSRMRKTILASAYTGDSSIPVSTIRMSRCLRINLSAYLGQIVIVDAFPKCVPADSVTVAPIDDTVDGLSGNFQELFNANLNSLPMTPNFVIPIFTLHRVVEFKVISCTPANFVIVRNRDSIIVKNQTVQRAKDMQRFDSICYDDFGGIEPQLRDLRADIELPLLQSNIFETLGIRPFRGVLISAPSGCGKTQLSRAIQNETPVHFERIPGFDLLARNSEDASCIMRKLADRAIARAPSIVFVDELDLIIQDQYINGQVDKRLYLAFIAALDMMLARGNIVVIGATRDYNNIPAALKNVNRFGHIIEFPLPGQEKKMEILKKIARGMKLDNETLEKIAKEAKTGGDLEIKVHEELLNKAFELAGHHTQDDDPIPLSEIANIEFGANIPPSRESSSINGISSTSAGNRDSFGDLGPNITFKMGQNDNDPFSSIVSNNDNDPFNTASQPSSSSQKNPFSMNVGNDPFASNSQSNKPDMFSDPFGRQGGNDQIQDPFSSPQPKAEPAVKKPSTKKSGKIDPFAPRIKK</sequence>
<proteinExistence type="predicted"/>
<dbReference type="EMBL" id="MLAK01000568">
    <property type="protein sequence ID" value="OHT12264.1"/>
    <property type="molecule type" value="Genomic_DNA"/>
</dbReference>
<dbReference type="Gene3D" id="1.10.8.60">
    <property type="match status" value="1"/>
</dbReference>
<dbReference type="InterPro" id="IPR050168">
    <property type="entry name" value="AAA_ATPase_domain"/>
</dbReference>